<name>I7J2E0_9BURK</name>
<dbReference type="AlphaFoldDB" id="I7J2E0"/>
<dbReference type="EMBL" id="HE681424">
    <property type="protein sequence ID" value="CCG20033.1"/>
    <property type="molecule type" value="Genomic_DNA"/>
</dbReference>
<protein>
    <recommendedName>
        <fullName evidence="2">Type VI secretion system-associated protein TagF</fullName>
    </recommendedName>
</protein>
<reference evidence="1" key="1">
    <citation type="journal article" date="2012" name="Vet. Microbiol.">
        <title>Comparative genomic analyses of the Taylorellae.</title>
        <authorList>
            <person name="Hauser H."/>
            <person name="Richter D.C."/>
            <person name="van Tonder A."/>
            <person name="Clark L."/>
            <person name="Preston A."/>
        </authorList>
    </citation>
    <scope>NUCLEOTIDE SEQUENCE</scope>
    <source>
        <strain evidence="1">14/45</strain>
    </source>
</reference>
<dbReference type="InterPro" id="IPR017748">
    <property type="entry name" value="TagF"/>
</dbReference>
<dbReference type="Gene3D" id="3.40.1730.10">
    <property type="entry name" value="pa0076 domain"/>
    <property type="match status" value="1"/>
</dbReference>
<sequence length="240" mass="26950">MVTSENLSQVLGWYGKMPASGDFLYRKLPTDIMDWWHKWLEQGLIYSKTRFGAEESYFHAPIWNFAIPASNGSKYFQLGAIAPSRDRVGRIFPLLISLYLPADFYNAQLLDGASSFYCKIGEALRQAVSYGCPASDFEHILSSAVSTFSSMLSNSKQVAATKVNSEDILSILNDGHSEDTFVDDYSDDSYNVWDGLSEFFNPEGLNSYWWTSNITGAPYKTYIHGGVPNNTLFNVLFLQA</sequence>
<dbReference type="HOGENOM" id="CLU_084145_0_0_4"/>
<dbReference type="RefSeq" id="WP_015552044.1">
    <property type="nucleotide sequence ID" value="NC_021033.1"/>
</dbReference>
<evidence type="ECO:0000313" key="1">
    <source>
        <dbReference type="EMBL" id="CCG20033.1"/>
    </source>
</evidence>
<dbReference type="NCBIfam" id="TIGR03373">
    <property type="entry name" value="VI_minor_4"/>
    <property type="match status" value="1"/>
</dbReference>
<accession>I7J2E0</accession>
<dbReference type="PIRSF" id="PIRSF029287">
    <property type="entry name" value="UCP029287"/>
    <property type="match status" value="1"/>
</dbReference>
<proteinExistence type="predicted"/>
<dbReference type="Pfam" id="PF09867">
    <property type="entry name" value="TagF_N"/>
    <property type="match status" value="1"/>
</dbReference>
<dbReference type="InterPro" id="IPR038225">
    <property type="entry name" value="TagF_sf"/>
</dbReference>
<dbReference type="BioCyc" id="TASI1091495:G13GE-1245-MONOMER"/>
<dbReference type="KEGG" id="tat:KUM_1252"/>
<organism evidence="1">
    <name type="scientific">Taylorella asinigenitalis 14/45</name>
    <dbReference type="NCBI Taxonomy" id="1091495"/>
    <lineage>
        <taxon>Bacteria</taxon>
        <taxon>Pseudomonadati</taxon>
        <taxon>Pseudomonadota</taxon>
        <taxon>Betaproteobacteria</taxon>
        <taxon>Burkholderiales</taxon>
        <taxon>Alcaligenaceae</taxon>
        <taxon>Taylorella</taxon>
    </lineage>
</organism>
<gene>
    <name evidence="1" type="ORF">KUM_1252</name>
</gene>
<evidence type="ECO:0008006" key="2">
    <source>
        <dbReference type="Google" id="ProtNLM"/>
    </source>
</evidence>